<sequence>MCRLELSLTIMPKQNYSTKKVLVVEDNLGFINLLTILLHEIDIHLIESATDLRSGLEAFRKFQPDLCLLDINLGNGLKDNGVLLAEEIRSTNESIPIIFLTANYTDDYYMLCRHVRPSGFMNKELSRSKLFHTIDMAFLNIPQQNGQVNGNGEAINGSGPEESPQLHYDSKNFFFKIGDQYKGIEKDKIAYFYSKDKLTYAKVGKRNYPTSVQLKSLEEKLFPHFQRVHKSFLVNIDYIASINPKEDKIEVGAETIPIGYAYRKSFLQGVNLLK</sequence>
<dbReference type="AlphaFoldDB" id="A0A2D0NF87"/>
<evidence type="ECO:0000256" key="1">
    <source>
        <dbReference type="PROSITE-ProRule" id="PRU00169"/>
    </source>
</evidence>
<keyword evidence="5" id="KW-1185">Reference proteome</keyword>
<reference evidence="4 5" key="1">
    <citation type="submission" date="2017-10" db="EMBL/GenBank/DDBJ databases">
        <title>The draft genome sequence of Lewinella nigricans NBRC 102662.</title>
        <authorList>
            <person name="Wang K."/>
        </authorList>
    </citation>
    <scope>NUCLEOTIDE SEQUENCE [LARGE SCALE GENOMIC DNA]</scope>
    <source>
        <strain evidence="4 5">NBRC 102662</strain>
    </source>
</reference>
<evidence type="ECO:0000259" key="2">
    <source>
        <dbReference type="PROSITE" id="PS50110"/>
    </source>
</evidence>
<dbReference type="SMART" id="SM00448">
    <property type="entry name" value="REC"/>
    <property type="match status" value="1"/>
</dbReference>
<dbReference type="Pfam" id="PF00072">
    <property type="entry name" value="Response_reg"/>
    <property type="match status" value="1"/>
</dbReference>
<accession>A0A2D0NF87</accession>
<feature type="domain" description="HTH LytTR-type" evidence="3">
    <location>
        <begin position="173"/>
        <end position="272"/>
    </location>
</feature>
<proteinExistence type="predicted"/>
<dbReference type="Proteomes" id="UP000223913">
    <property type="component" value="Unassembled WGS sequence"/>
</dbReference>
<protein>
    <recommendedName>
        <fullName evidence="6">DNA-binding response regulator</fullName>
    </recommendedName>
</protein>
<dbReference type="GO" id="GO:0003677">
    <property type="term" value="F:DNA binding"/>
    <property type="evidence" value="ECO:0007669"/>
    <property type="project" value="InterPro"/>
</dbReference>
<evidence type="ECO:0000313" key="5">
    <source>
        <dbReference type="Proteomes" id="UP000223913"/>
    </source>
</evidence>
<dbReference type="PROSITE" id="PS50930">
    <property type="entry name" value="HTH_LYTTR"/>
    <property type="match status" value="1"/>
</dbReference>
<dbReference type="SMART" id="SM00850">
    <property type="entry name" value="LytTR"/>
    <property type="match status" value="1"/>
</dbReference>
<evidence type="ECO:0000259" key="3">
    <source>
        <dbReference type="PROSITE" id="PS50930"/>
    </source>
</evidence>
<gene>
    <name evidence="4" type="ORF">CRP01_08765</name>
</gene>
<feature type="domain" description="Response regulatory" evidence="2">
    <location>
        <begin position="20"/>
        <end position="138"/>
    </location>
</feature>
<dbReference type="InterPro" id="IPR011006">
    <property type="entry name" value="CheY-like_superfamily"/>
</dbReference>
<dbReference type="PANTHER" id="PTHR37299:SF4">
    <property type="entry name" value="TRANSCRIPTIONAL REGULATOR"/>
    <property type="match status" value="1"/>
</dbReference>
<dbReference type="Gene3D" id="3.40.50.2300">
    <property type="match status" value="1"/>
</dbReference>
<dbReference type="SUPFAM" id="SSF52172">
    <property type="entry name" value="CheY-like"/>
    <property type="match status" value="1"/>
</dbReference>
<dbReference type="GO" id="GO:0000156">
    <property type="term" value="F:phosphorelay response regulator activity"/>
    <property type="evidence" value="ECO:0007669"/>
    <property type="project" value="InterPro"/>
</dbReference>
<evidence type="ECO:0008006" key="6">
    <source>
        <dbReference type="Google" id="ProtNLM"/>
    </source>
</evidence>
<dbReference type="InterPro" id="IPR007492">
    <property type="entry name" value="LytTR_DNA-bd_dom"/>
</dbReference>
<evidence type="ECO:0000313" key="4">
    <source>
        <dbReference type="EMBL" id="PHN07040.1"/>
    </source>
</evidence>
<organism evidence="4 5">
    <name type="scientific">Flavilitoribacter nigricans (strain ATCC 23147 / DSM 23189 / NBRC 102662 / NCIMB 1420 / SS-2)</name>
    <name type="common">Lewinella nigricans</name>
    <dbReference type="NCBI Taxonomy" id="1122177"/>
    <lineage>
        <taxon>Bacteria</taxon>
        <taxon>Pseudomonadati</taxon>
        <taxon>Bacteroidota</taxon>
        <taxon>Saprospiria</taxon>
        <taxon>Saprospirales</taxon>
        <taxon>Lewinellaceae</taxon>
        <taxon>Flavilitoribacter</taxon>
    </lineage>
</organism>
<feature type="modified residue" description="4-aspartylphosphate" evidence="1">
    <location>
        <position position="70"/>
    </location>
</feature>
<keyword evidence="1" id="KW-0597">Phosphoprotein</keyword>
<name>A0A2D0NF87_FLAN2</name>
<dbReference type="Pfam" id="PF04397">
    <property type="entry name" value="LytTR"/>
    <property type="match status" value="1"/>
</dbReference>
<dbReference type="PANTHER" id="PTHR37299">
    <property type="entry name" value="TRANSCRIPTIONAL REGULATOR-RELATED"/>
    <property type="match status" value="1"/>
</dbReference>
<dbReference type="PROSITE" id="PS50110">
    <property type="entry name" value="RESPONSE_REGULATORY"/>
    <property type="match status" value="1"/>
</dbReference>
<dbReference type="InterPro" id="IPR046947">
    <property type="entry name" value="LytR-like"/>
</dbReference>
<comment type="caution">
    <text evidence="4">The sequence shown here is derived from an EMBL/GenBank/DDBJ whole genome shotgun (WGS) entry which is preliminary data.</text>
</comment>
<dbReference type="EMBL" id="PDUD01000012">
    <property type="protein sequence ID" value="PHN07040.1"/>
    <property type="molecule type" value="Genomic_DNA"/>
</dbReference>
<dbReference type="InterPro" id="IPR001789">
    <property type="entry name" value="Sig_transdc_resp-reg_receiver"/>
</dbReference>
<dbReference type="Gene3D" id="2.40.50.1020">
    <property type="entry name" value="LytTr DNA-binding domain"/>
    <property type="match status" value="1"/>
</dbReference>